<comment type="caution">
    <text evidence="2">The sequence shown here is derived from an EMBL/GenBank/DDBJ whole genome shotgun (WGS) entry which is preliminary data.</text>
</comment>
<accession>A0A6N9Z7X2</accession>
<name>A0A6N9Z7X2_9BIFI</name>
<evidence type="ECO:0000313" key="2">
    <source>
        <dbReference type="EMBL" id="NEG90223.1"/>
    </source>
</evidence>
<dbReference type="Proteomes" id="UP000469194">
    <property type="component" value="Unassembled WGS sequence"/>
</dbReference>
<feature type="compositionally biased region" description="Basic and acidic residues" evidence="1">
    <location>
        <begin position="8"/>
        <end position="23"/>
    </location>
</feature>
<reference evidence="2 3" key="1">
    <citation type="submission" date="2019-10" db="EMBL/GenBank/DDBJ databases">
        <title>Bifidobacterium from non-human primates.</title>
        <authorList>
            <person name="Modesto M."/>
        </authorList>
    </citation>
    <scope>NUCLEOTIDE SEQUENCE [LARGE SCALE GENOMIC DNA]</scope>
    <source>
        <strain evidence="2 3">TRE17</strain>
    </source>
</reference>
<sequence>MTTYHPQTMEDYRRKRGMTDEGMEEARRITERYIRNYERLHHPLRYLRRACKEHADRRRAAALRSGNMSRITIGALRRYAAAHGGTVHITVELPDRTFSV</sequence>
<dbReference type="EMBL" id="WHZW01000020">
    <property type="protein sequence ID" value="NEG90223.1"/>
    <property type="molecule type" value="Genomic_DNA"/>
</dbReference>
<organism evidence="2 3">
    <name type="scientific">Bifidobacterium aerophilum</name>
    <dbReference type="NCBI Taxonomy" id="1798155"/>
    <lineage>
        <taxon>Bacteria</taxon>
        <taxon>Bacillati</taxon>
        <taxon>Actinomycetota</taxon>
        <taxon>Actinomycetes</taxon>
        <taxon>Bifidobacteriales</taxon>
        <taxon>Bifidobacteriaceae</taxon>
        <taxon>Bifidobacterium</taxon>
    </lineage>
</organism>
<protein>
    <submittedName>
        <fullName evidence="2">Uncharacterized protein</fullName>
    </submittedName>
</protein>
<evidence type="ECO:0000313" key="3">
    <source>
        <dbReference type="Proteomes" id="UP000469194"/>
    </source>
</evidence>
<dbReference type="AlphaFoldDB" id="A0A6N9Z7X2"/>
<gene>
    <name evidence="2" type="ORF">GFD25_09555</name>
</gene>
<evidence type="ECO:0000256" key="1">
    <source>
        <dbReference type="SAM" id="MobiDB-lite"/>
    </source>
</evidence>
<dbReference type="RefSeq" id="WP_163232260.1">
    <property type="nucleotide sequence ID" value="NZ_WHZW01000020.1"/>
</dbReference>
<feature type="region of interest" description="Disordered" evidence="1">
    <location>
        <begin position="1"/>
        <end position="23"/>
    </location>
</feature>
<proteinExistence type="predicted"/>
<keyword evidence="3" id="KW-1185">Reference proteome</keyword>